<keyword evidence="7 8" id="KW-0472">Membrane</keyword>
<feature type="transmembrane region" description="Helical" evidence="8">
    <location>
        <begin position="20"/>
        <end position="47"/>
    </location>
</feature>
<evidence type="ECO:0000313" key="10">
    <source>
        <dbReference type="EMBL" id="AVY93111.1"/>
    </source>
</evidence>
<evidence type="ECO:0000256" key="2">
    <source>
        <dbReference type="ARBA" id="ARBA00010072"/>
    </source>
</evidence>
<dbReference type="AlphaFoldDB" id="A0A2S0P705"/>
<keyword evidence="4" id="KW-1003">Cell membrane</keyword>
<dbReference type="KEGG" id="maer:DAI18_02915"/>
<feature type="domain" description="ABC transmembrane type-1" evidence="9">
    <location>
        <begin position="23"/>
        <end position="234"/>
    </location>
</feature>
<dbReference type="InterPro" id="IPR010065">
    <property type="entry name" value="AA_ABC_transptr_permease_3TM"/>
</dbReference>
<dbReference type="SUPFAM" id="SSF161098">
    <property type="entry name" value="MetI-like"/>
    <property type="match status" value="1"/>
</dbReference>
<dbReference type="CDD" id="cd06261">
    <property type="entry name" value="TM_PBP2"/>
    <property type="match status" value="1"/>
</dbReference>
<dbReference type="Gene3D" id="1.10.3720.10">
    <property type="entry name" value="MetI-like"/>
    <property type="match status" value="1"/>
</dbReference>
<dbReference type="Proteomes" id="UP000244173">
    <property type="component" value="Chromosome"/>
</dbReference>
<accession>A0A2S0P705</accession>
<dbReference type="OrthoDB" id="6534575at2"/>
<dbReference type="GO" id="GO:0022857">
    <property type="term" value="F:transmembrane transporter activity"/>
    <property type="evidence" value="ECO:0007669"/>
    <property type="project" value="InterPro"/>
</dbReference>
<comment type="subcellular location">
    <subcellularLocation>
        <location evidence="1">Cell inner membrane</location>
        <topology evidence="1">Multi-pass membrane protein</topology>
    </subcellularLocation>
    <subcellularLocation>
        <location evidence="8">Cell membrane</location>
        <topology evidence="8">Multi-pass membrane protein</topology>
    </subcellularLocation>
</comment>
<evidence type="ECO:0000259" key="9">
    <source>
        <dbReference type="PROSITE" id="PS50928"/>
    </source>
</evidence>
<dbReference type="InterPro" id="IPR000515">
    <property type="entry name" value="MetI-like"/>
</dbReference>
<dbReference type="InterPro" id="IPR035906">
    <property type="entry name" value="MetI-like_sf"/>
</dbReference>
<keyword evidence="11" id="KW-1185">Reference proteome</keyword>
<evidence type="ECO:0000313" key="11">
    <source>
        <dbReference type="Proteomes" id="UP000244173"/>
    </source>
</evidence>
<evidence type="ECO:0000256" key="6">
    <source>
        <dbReference type="ARBA" id="ARBA00022989"/>
    </source>
</evidence>
<dbReference type="Pfam" id="PF00528">
    <property type="entry name" value="BPD_transp_1"/>
    <property type="match status" value="1"/>
</dbReference>
<dbReference type="EMBL" id="CP028519">
    <property type="protein sequence ID" value="AVY93111.1"/>
    <property type="molecule type" value="Genomic_DNA"/>
</dbReference>
<keyword evidence="6 8" id="KW-1133">Transmembrane helix</keyword>
<dbReference type="PANTHER" id="PTHR30614">
    <property type="entry name" value="MEMBRANE COMPONENT OF AMINO ACID ABC TRANSPORTER"/>
    <property type="match status" value="1"/>
</dbReference>
<keyword evidence="3 8" id="KW-0813">Transport</keyword>
<proteinExistence type="inferred from homology"/>
<dbReference type="InterPro" id="IPR043429">
    <property type="entry name" value="ArtM/GltK/GlnP/TcyL/YhdX-like"/>
</dbReference>
<organism evidence="10 11">
    <name type="scientific">Microvirgula aerodenitrificans</name>
    <dbReference type="NCBI Taxonomy" id="57480"/>
    <lineage>
        <taxon>Bacteria</taxon>
        <taxon>Pseudomonadati</taxon>
        <taxon>Pseudomonadota</taxon>
        <taxon>Betaproteobacteria</taxon>
        <taxon>Neisseriales</taxon>
        <taxon>Aquaspirillaceae</taxon>
        <taxon>Microvirgula</taxon>
    </lineage>
</organism>
<dbReference type="PANTHER" id="PTHR30614:SF47">
    <property type="entry name" value="ABC TRANSPORTER PERMEASE"/>
    <property type="match status" value="1"/>
</dbReference>
<sequence>MQSSLLHIDWLEPHYFGWLAQGVAVTLWLSLLVVIAATALGLVLAALRASPLWLLRLPAIAWLTLFRNTPLLVQLLFWYFGAASLLPEAAMNWLNSPHVLAQLGTLSLGWPSFEFLAGLLGLTLYSSAFIAEELRAGIRGVARGQFEAATAQGLKPWQVWRFVILPQALRIAQPPLFGQYMNVVKNSSLTMAIGLAELSYASRQVETETLKTFQAFGVATLFYIGIIAVLEVLSRELRNRNRRLTGELR</sequence>
<dbReference type="PROSITE" id="PS50928">
    <property type="entry name" value="ABC_TM1"/>
    <property type="match status" value="1"/>
</dbReference>
<keyword evidence="5 8" id="KW-0812">Transmembrane</keyword>
<gene>
    <name evidence="10" type="ORF">DAI18_02915</name>
</gene>
<name>A0A2S0P705_9NEIS</name>
<feature type="transmembrane region" description="Helical" evidence="8">
    <location>
        <begin position="213"/>
        <end position="233"/>
    </location>
</feature>
<dbReference type="NCBIfam" id="TIGR01726">
    <property type="entry name" value="HEQRo_perm_3TM"/>
    <property type="match status" value="1"/>
</dbReference>
<feature type="transmembrane region" description="Helical" evidence="8">
    <location>
        <begin position="59"/>
        <end position="80"/>
    </location>
</feature>
<evidence type="ECO:0000256" key="7">
    <source>
        <dbReference type="ARBA" id="ARBA00023136"/>
    </source>
</evidence>
<evidence type="ECO:0000256" key="4">
    <source>
        <dbReference type="ARBA" id="ARBA00022475"/>
    </source>
</evidence>
<evidence type="ECO:0000256" key="5">
    <source>
        <dbReference type="ARBA" id="ARBA00022692"/>
    </source>
</evidence>
<reference evidence="10 11" key="1">
    <citation type="submission" date="2018-04" db="EMBL/GenBank/DDBJ databases">
        <title>Denitrifier Microvirgula.</title>
        <authorList>
            <person name="Anderson E."/>
            <person name="Jang J."/>
            <person name="Ishii S."/>
        </authorList>
    </citation>
    <scope>NUCLEOTIDE SEQUENCE [LARGE SCALE GENOMIC DNA]</scope>
    <source>
        <strain evidence="10 11">BE2.4</strain>
    </source>
</reference>
<evidence type="ECO:0000256" key="3">
    <source>
        <dbReference type="ARBA" id="ARBA00022448"/>
    </source>
</evidence>
<dbReference type="GO" id="GO:0006865">
    <property type="term" value="P:amino acid transport"/>
    <property type="evidence" value="ECO:0007669"/>
    <property type="project" value="TreeGrafter"/>
</dbReference>
<comment type="similarity">
    <text evidence="2">Belongs to the binding-protein-dependent transport system permease family. HisMQ subfamily.</text>
</comment>
<dbReference type="GO" id="GO:0043190">
    <property type="term" value="C:ATP-binding cassette (ABC) transporter complex"/>
    <property type="evidence" value="ECO:0007669"/>
    <property type="project" value="InterPro"/>
</dbReference>
<evidence type="ECO:0000256" key="1">
    <source>
        <dbReference type="ARBA" id="ARBA00004429"/>
    </source>
</evidence>
<evidence type="ECO:0000256" key="8">
    <source>
        <dbReference type="RuleBase" id="RU363032"/>
    </source>
</evidence>
<dbReference type="RefSeq" id="WP_028500014.1">
    <property type="nucleotide sequence ID" value="NZ_CALFSO010000121.1"/>
</dbReference>
<protein>
    <submittedName>
        <fullName evidence="10">Amino acid ABC transporter permease</fullName>
    </submittedName>
</protein>
<dbReference type="STRING" id="1122240.GCA_000620105_03104"/>